<accession>A0ABT9GPJ2</accession>
<dbReference type="InterPro" id="IPR006660">
    <property type="entry name" value="Arsenate_reductase-like"/>
</dbReference>
<dbReference type="PANTHER" id="PTHR30041">
    <property type="entry name" value="ARSENATE REDUCTASE"/>
    <property type="match status" value="1"/>
</dbReference>
<comment type="similarity">
    <text evidence="1 3 4">Belongs to the ArsC family.</text>
</comment>
<comment type="catalytic activity">
    <reaction evidence="4">
        <text>[glutaredoxin]-dithiol + arsenate + glutathione + H(+) = glutathionyl-S-S-[glutaredoxin] + arsenite + H2O</text>
        <dbReference type="Rhea" id="RHEA:22016"/>
        <dbReference type="Rhea" id="RHEA-COMP:10729"/>
        <dbReference type="Rhea" id="RHEA-COMP:17668"/>
        <dbReference type="ChEBI" id="CHEBI:15377"/>
        <dbReference type="ChEBI" id="CHEBI:15378"/>
        <dbReference type="ChEBI" id="CHEBI:29242"/>
        <dbReference type="ChEBI" id="CHEBI:29950"/>
        <dbReference type="ChEBI" id="CHEBI:48597"/>
        <dbReference type="ChEBI" id="CHEBI:57925"/>
        <dbReference type="ChEBI" id="CHEBI:146199"/>
        <dbReference type="EC" id="1.20.4.1"/>
    </reaction>
</comment>
<dbReference type="Proteomes" id="UP001236258">
    <property type="component" value="Unassembled WGS sequence"/>
</dbReference>
<comment type="caution">
    <text evidence="5">The sequence shown here is derived from an EMBL/GenBank/DDBJ whole genome shotgun (WGS) entry which is preliminary data.</text>
</comment>
<evidence type="ECO:0000313" key="6">
    <source>
        <dbReference type="Proteomes" id="UP001236258"/>
    </source>
</evidence>
<gene>
    <name evidence="5" type="primary">arsC</name>
    <name evidence="5" type="ORF">Q3O59_07470</name>
</gene>
<sequence>MLTILHNPRCSKSRQALALLQQHQADLTVIDYQKTPLSKAELTAVVTKLGITPRDLLRTKEEAYQSLQLDNSELSDDALLEAMLAQPKLMERPVIFDDSRAVIGRPPEKVLELLA</sequence>
<keyword evidence="2 4" id="KW-0560">Oxidoreductase</keyword>
<organism evidence="5 6">
    <name type="scientific">Alkalimonas delamerensis</name>
    <dbReference type="NCBI Taxonomy" id="265981"/>
    <lineage>
        <taxon>Bacteria</taxon>
        <taxon>Pseudomonadati</taxon>
        <taxon>Pseudomonadota</taxon>
        <taxon>Gammaproteobacteria</taxon>
        <taxon>Alkalimonas</taxon>
    </lineage>
</organism>
<dbReference type="InterPro" id="IPR036249">
    <property type="entry name" value="Thioredoxin-like_sf"/>
</dbReference>
<evidence type="ECO:0000256" key="4">
    <source>
        <dbReference type="RuleBase" id="RU362029"/>
    </source>
</evidence>
<dbReference type="Gene3D" id="3.40.30.10">
    <property type="entry name" value="Glutaredoxin"/>
    <property type="match status" value="1"/>
</dbReference>
<evidence type="ECO:0000256" key="2">
    <source>
        <dbReference type="ARBA" id="ARBA00023002"/>
    </source>
</evidence>
<dbReference type="EC" id="1.20.4.1" evidence="4"/>
<protein>
    <recommendedName>
        <fullName evidence="4">Arsenate reductase</fullName>
        <ecNumber evidence="4">1.20.4.1</ecNumber>
    </recommendedName>
</protein>
<dbReference type="PROSITE" id="PS51353">
    <property type="entry name" value="ARSC"/>
    <property type="match status" value="1"/>
</dbReference>
<dbReference type="EMBL" id="JAUZVY010000002">
    <property type="protein sequence ID" value="MDP4528871.1"/>
    <property type="molecule type" value="Genomic_DNA"/>
</dbReference>
<keyword evidence="6" id="KW-1185">Reference proteome</keyword>
<evidence type="ECO:0000256" key="3">
    <source>
        <dbReference type="PROSITE-ProRule" id="PRU01282"/>
    </source>
</evidence>
<dbReference type="SUPFAM" id="SSF52833">
    <property type="entry name" value="Thioredoxin-like"/>
    <property type="match status" value="1"/>
</dbReference>
<dbReference type="CDD" id="cd03034">
    <property type="entry name" value="ArsC_ArsC"/>
    <property type="match status" value="1"/>
</dbReference>
<dbReference type="InterPro" id="IPR006659">
    <property type="entry name" value="Arsenate_reductase"/>
</dbReference>
<evidence type="ECO:0000313" key="5">
    <source>
        <dbReference type="EMBL" id="MDP4528871.1"/>
    </source>
</evidence>
<dbReference type="Pfam" id="PF03960">
    <property type="entry name" value="ArsC"/>
    <property type="match status" value="1"/>
</dbReference>
<reference evidence="5 6" key="1">
    <citation type="submission" date="2023-08" db="EMBL/GenBank/DDBJ databases">
        <authorList>
            <person name="Joshi A."/>
            <person name="Thite S."/>
        </authorList>
    </citation>
    <scope>NUCLEOTIDE SEQUENCE [LARGE SCALE GENOMIC DNA]</scope>
    <source>
        <strain evidence="5 6">1E1</strain>
    </source>
</reference>
<dbReference type="RefSeq" id="WP_305944970.1">
    <property type="nucleotide sequence ID" value="NZ_JAUZVY010000002.1"/>
</dbReference>
<dbReference type="PANTHER" id="PTHR30041:SF4">
    <property type="entry name" value="ARSENATE REDUCTASE"/>
    <property type="match status" value="1"/>
</dbReference>
<evidence type="ECO:0000256" key="1">
    <source>
        <dbReference type="ARBA" id="ARBA00007198"/>
    </source>
</evidence>
<dbReference type="NCBIfam" id="TIGR00014">
    <property type="entry name" value="arsC"/>
    <property type="match status" value="1"/>
</dbReference>
<dbReference type="GO" id="GO:0008794">
    <property type="term" value="F:arsenate reductase (glutaredoxin) activity"/>
    <property type="evidence" value="ECO:0007669"/>
    <property type="project" value="UniProtKB-EC"/>
</dbReference>
<proteinExistence type="inferred from homology"/>
<name>A0ABT9GPJ2_9GAMM</name>